<evidence type="ECO:0000313" key="3">
    <source>
        <dbReference type="Proteomes" id="UP001440984"/>
    </source>
</evidence>
<keyword evidence="2" id="KW-0808">Transferase</keyword>
<accession>A0ABV0LMD1</accession>
<feature type="domain" description="BioF2-like acetyltransferase" evidence="1">
    <location>
        <begin position="177"/>
        <end position="316"/>
    </location>
</feature>
<dbReference type="GO" id="GO:0016746">
    <property type="term" value="F:acyltransferase activity"/>
    <property type="evidence" value="ECO:0007669"/>
    <property type="project" value="UniProtKB-KW"/>
</dbReference>
<proteinExistence type="predicted"/>
<dbReference type="Proteomes" id="UP001440984">
    <property type="component" value="Unassembled WGS sequence"/>
</dbReference>
<dbReference type="InterPro" id="IPR038740">
    <property type="entry name" value="BioF2-like_GNAT_dom"/>
</dbReference>
<gene>
    <name evidence="2" type="ORF">ABJI51_30715</name>
</gene>
<evidence type="ECO:0000259" key="1">
    <source>
        <dbReference type="Pfam" id="PF13480"/>
    </source>
</evidence>
<dbReference type="EMBL" id="JBDZYD010000012">
    <property type="protein sequence ID" value="MEQ0563472.1"/>
    <property type="molecule type" value="Genomic_DNA"/>
</dbReference>
<evidence type="ECO:0000313" key="2">
    <source>
        <dbReference type="EMBL" id="MEQ0563472.1"/>
    </source>
</evidence>
<keyword evidence="3" id="KW-1185">Reference proteome</keyword>
<sequence length="343" mass="38122">MITAEVVDPRTEPEPDGWAAFTRRRALLPVWTFELLRREAWLTRNPPVLVVVRDGGEIVAAVAAMVCRPGRRRFAASRPSGPHWADAYVPVFGGHPAVVFADGLDVPGRRTAVRVAERALARRLGAGLLGMVYRVVEPDVLPAVSGPGRLVRATLPTTVLRNRWPDVDGWLASLGRERRQGIRRYARKIERDPSLEVRSGPGRTDLDPHELAGLLTAHQIRLGTPRFDHRTPVAGAYLAELVRRPDVHTLTYRDTADGRLLAFNTLVDHPETPVLHFWAARPVTDGGRYNLYFDCYLRCVRHMVDHGRPALTAGRGLLEVKASLGFEPQPRYAVVATRPGLGR</sequence>
<dbReference type="InterPro" id="IPR016181">
    <property type="entry name" value="Acyl_CoA_acyltransferase"/>
</dbReference>
<reference evidence="2 3" key="1">
    <citation type="submission" date="2024-05" db="EMBL/GenBank/DDBJ databases">
        <authorList>
            <person name="Zhao H."/>
            <person name="Xu Y."/>
            <person name="Lin S."/>
            <person name="Spain J.C."/>
            <person name="Zhou N.-Y."/>
        </authorList>
    </citation>
    <scope>NUCLEOTIDE SEQUENCE [LARGE SCALE GENOMIC DNA]</scope>
    <source>
        <strain evidence="2 3">NEAU-NG30</strain>
    </source>
</reference>
<comment type="caution">
    <text evidence="2">The sequence shown here is derived from an EMBL/GenBank/DDBJ whole genome shotgun (WGS) entry which is preliminary data.</text>
</comment>
<dbReference type="EC" id="2.3.1.-" evidence="2"/>
<organism evidence="2 3">
    <name type="scientific">Amycolatopsis melonis</name>
    <dbReference type="NCBI Taxonomy" id="3156488"/>
    <lineage>
        <taxon>Bacteria</taxon>
        <taxon>Bacillati</taxon>
        <taxon>Actinomycetota</taxon>
        <taxon>Actinomycetes</taxon>
        <taxon>Pseudonocardiales</taxon>
        <taxon>Pseudonocardiaceae</taxon>
        <taxon>Amycolatopsis</taxon>
    </lineage>
</organism>
<name>A0ABV0LMD1_9PSEU</name>
<dbReference type="Pfam" id="PF13480">
    <property type="entry name" value="Acetyltransf_6"/>
    <property type="match status" value="1"/>
</dbReference>
<dbReference type="RefSeq" id="WP_348954535.1">
    <property type="nucleotide sequence ID" value="NZ_JBDZYD010000012.1"/>
</dbReference>
<dbReference type="SUPFAM" id="SSF55729">
    <property type="entry name" value="Acyl-CoA N-acyltransferases (Nat)"/>
    <property type="match status" value="1"/>
</dbReference>
<protein>
    <submittedName>
        <fullName evidence="2">GNAT family N-acetyltransferase</fullName>
        <ecNumber evidence="2">2.3.1.-</ecNumber>
    </submittedName>
</protein>
<keyword evidence="2" id="KW-0012">Acyltransferase</keyword>